<dbReference type="OrthoDB" id="190275at2"/>
<dbReference type="Proteomes" id="UP000321571">
    <property type="component" value="Unassembled WGS sequence"/>
</dbReference>
<dbReference type="GO" id="GO:0005829">
    <property type="term" value="C:cytosol"/>
    <property type="evidence" value="ECO:0007669"/>
    <property type="project" value="TreeGrafter"/>
</dbReference>
<name>A0A5C8NPE1_9ACTN</name>
<proteinExistence type="predicted"/>
<dbReference type="InterPro" id="IPR036397">
    <property type="entry name" value="RNaseH_sf"/>
</dbReference>
<keyword evidence="3 5" id="KW-0269">Exonuclease</keyword>
<keyword evidence="2" id="KW-0378">Hydrolase</keyword>
<dbReference type="Pfam" id="PF00929">
    <property type="entry name" value="RNase_T"/>
    <property type="match status" value="1"/>
</dbReference>
<sequence length="236" mass="25531">METNAAAPPLRGTHDGWHRLPLASLDFETTGVDPRTDRILSYALIDGPVAVSGLVDAGVPIPPASAEVHGLTAAMLTGEPTPSRVLAGILEWVESLIDRGVGLVVFNAAYDLTMLRAEARRNGLREPDWSRLLVVDPYVVDWGIARGSLGRRRLVDVAAYYGVPIESAHDAMCDARAARDVAVELGARHPHVGSLALGELMVQQRRWFADRVAEWNSYARTSGRPVDDPTGWPLAA</sequence>
<dbReference type="RefSeq" id="WP_147684871.1">
    <property type="nucleotide sequence ID" value="NZ_VDUX01000002.1"/>
</dbReference>
<evidence type="ECO:0000313" key="5">
    <source>
        <dbReference type="EMBL" id="TXL62313.1"/>
    </source>
</evidence>
<evidence type="ECO:0000313" key="6">
    <source>
        <dbReference type="Proteomes" id="UP000321571"/>
    </source>
</evidence>
<evidence type="ECO:0000256" key="2">
    <source>
        <dbReference type="ARBA" id="ARBA00022801"/>
    </source>
</evidence>
<keyword evidence="6" id="KW-1185">Reference proteome</keyword>
<dbReference type="EMBL" id="VDUX01000002">
    <property type="protein sequence ID" value="TXL62313.1"/>
    <property type="molecule type" value="Genomic_DNA"/>
</dbReference>
<accession>A0A5C8NPE1</accession>
<keyword evidence="1" id="KW-0540">Nuclease</keyword>
<organism evidence="5 6">
    <name type="scientific">Aeromicrobium terrae</name>
    <dbReference type="NCBI Taxonomy" id="2498846"/>
    <lineage>
        <taxon>Bacteria</taxon>
        <taxon>Bacillati</taxon>
        <taxon>Actinomycetota</taxon>
        <taxon>Actinomycetes</taxon>
        <taxon>Propionibacteriales</taxon>
        <taxon>Nocardioidaceae</taxon>
        <taxon>Aeromicrobium</taxon>
    </lineage>
</organism>
<evidence type="ECO:0000256" key="3">
    <source>
        <dbReference type="ARBA" id="ARBA00022839"/>
    </source>
</evidence>
<evidence type="ECO:0000259" key="4">
    <source>
        <dbReference type="SMART" id="SM00479"/>
    </source>
</evidence>
<dbReference type="CDD" id="cd06127">
    <property type="entry name" value="DEDDh"/>
    <property type="match status" value="1"/>
</dbReference>
<reference evidence="5 6" key="1">
    <citation type="submission" date="2019-06" db="EMBL/GenBank/DDBJ databases">
        <title>Aeromicrobium sp. nov., isolated from a maize field.</title>
        <authorList>
            <person name="Lin S.-Y."/>
            <person name="Tsai C.-F."/>
            <person name="Young C.-C."/>
        </authorList>
    </citation>
    <scope>NUCLEOTIDE SEQUENCE [LARGE SCALE GENOMIC DNA]</scope>
    <source>
        <strain evidence="5 6">CC-CFT486</strain>
    </source>
</reference>
<dbReference type="InterPro" id="IPR013520">
    <property type="entry name" value="Ribonucl_H"/>
</dbReference>
<protein>
    <submittedName>
        <fullName evidence="5">3'-5' exonuclease</fullName>
    </submittedName>
</protein>
<dbReference type="PANTHER" id="PTHR30231">
    <property type="entry name" value="DNA POLYMERASE III SUBUNIT EPSILON"/>
    <property type="match status" value="1"/>
</dbReference>
<dbReference type="GO" id="GO:0003676">
    <property type="term" value="F:nucleic acid binding"/>
    <property type="evidence" value="ECO:0007669"/>
    <property type="project" value="InterPro"/>
</dbReference>
<comment type="caution">
    <text evidence="5">The sequence shown here is derived from an EMBL/GenBank/DDBJ whole genome shotgun (WGS) entry which is preliminary data.</text>
</comment>
<dbReference type="PANTHER" id="PTHR30231:SF4">
    <property type="entry name" value="PROTEIN NEN2"/>
    <property type="match status" value="1"/>
</dbReference>
<dbReference type="Gene3D" id="3.30.420.10">
    <property type="entry name" value="Ribonuclease H-like superfamily/Ribonuclease H"/>
    <property type="match status" value="1"/>
</dbReference>
<feature type="domain" description="Exonuclease" evidence="4">
    <location>
        <begin position="21"/>
        <end position="191"/>
    </location>
</feature>
<dbReference type="InterPro" id="IPR012337">
    <property type="entry name" value="RNaseH-like_sf"/>
</dbReference>
<evidence type="ECO:0000256" key="1">
    <source>
        <dbReference type="ARBA" id="ARBA00022722"/>
    </source>
</evidence>
<dbReference type="SUPFAM" id="SSF53098">
    <property type="entry name" value="Ribonuclease H-like"/>
    <property type="match status" value="1"/>
</dbReference>
<dbReference type="AlphaFoldDB" id="A0A5C8NPE1"/>
<dbReference type="GO" id="GO:0008408">
    <property type="term" value="F:3'-5' exonuclease activity"/>
    <property type="evidence" value="ECO:0007669"/>
    <property type="project" value="TreeGrafter"/>
</dbReference>
<gene>
    <name evidence="5" type="ORF">FHP06_06355</name>
</gene>
<dbReference type="SMART" id="SM00479">
    <property type="entry name" value="EXOIII"/>
    <property type="match status" value="1"/>
</dbReference>